<organism evidence="1 2">
    <name type="scientific">Plakobranchus ocellatus</name>
    <dbReference type="NCBI Taxonomy" id="259542"/>
    <lineage>
        <taxon>Eukaryota</taxon>
        <taxon>Metazoa</taxon>
        <taxon>Spiralia</taxon>
        <taxon>Lophotrochozoa</taxon>
        <taxon>Mollusca</taxon>
        <taxon>Gastropoda</taxon>
        <taxon>Heterobranchia</taxon>
        <taxon>Euthyneura</taxon>
        <taxon>Panpulmonata</taxon>
        <taxon>Sacoglossa</taxon>
        <taxon>Placobranchoidea</taxon>
        <taxon>Plakobranchidae</taxon>
        <taxon>Plakobranchus</taxon>
    </lineage>
</organism>
<reference evidence="1 2" key="1">
    <citation type="journal article" date="2021" name="Elife">
        <title>Chloroplast acquisition without the gene transfer in kleptoplastic sea slugs, Plakobranchus ocellatus.</title>
        <authorList>
            <person name="Maeda T."/>
            <person name="Takahashi S."/>
            <person name="Yoshida T."/>
            <person name="Shimamura S."/>
            <person name="Takaki Y."/>
            <person name="Nagai Y."/>
            <person name="Toyoda A."/>
            <person name="Suzuki Y."/>
            <person name="Arimoto A."/>
            <person name="Ishii H."/>
            <person name="Satoh N."/>
            <person name="Nishiyama T."/>
            <person name="Hasebe M."/>
            <person name="Maruyama T."/>
            <person name="Minagawa J."/>
            <person name="Obokata J."/>
            <person name="Shigenobu S."/>
        </authorList>
    </citation>
    <scope>NUCLEOTIDE SEQUENCE [LARGE SCALE GENOMIC DNA]</scope>
</reference>
<evidence type="ECO:0000313" key="2">
    <source>
        <dbReference type="Proteomes" id="UP000735302"/>
    </source>
</evidence>
<keyword evidence="2" id="KW-1185">Reference proteome</keyword>
<protein>
    <submittedName>
        <fullName evidence="1">Guanylate cyclase</fullName>
    </submittedName>
</protein>
<sequence>MEASYITSAARTAWCYSSVEAHDHLVTKSGFSIANKQSGSYYGVDNSNRRRRFANVPQSHCAHWCNYTSLPLSHLPALSQHECLLSVVTIALPTLPAYPGYSATIAKLHRGQTRFEGFKTSGPKVFI</sequence>
<gene>
    <name evidence="1" type="ORF">PoB_004874000</name>
</gene>
<name>A0AAV4BSI3_9GAST</name>
<dbReference type="Proteomes" id="UP000735302">
    <property type="component" value="Unassembled WGS sequence"/>
</dbReference>
<proteinExistence type="predicted"/>
<dbReference type="AlphaFoldDB" id="A0AAV4BSI3"/>
<evidence type="ECO:0000313" key="1">
    <source>
        <dbReference type="EMBL" id="GFO22235.1"/>
    </source>
</evidence>
<comment type="caution">
    <text evidence="1">The sequence shown here is derived from an EMBL/GenBank/DDBJ whole genome shotgun (WGS) entry which is preliminary data.</text>
</comment>
<accession>A0AAV4BSI3</accession>
<dbReference type="EMBL" id="BLXT01005342">
    <property type="protein sequence ID" value="GFO22235.1"/>
    <property type="molecule type" value="Genomic_DNA"/>
</dbReference>